<name>A0A494RGY2_9CAUL</name>
<dbReference type="GO" id="GO:0052689">
    <property type="term" value="F:carboxylic ester hydrolase activity"/>
    <property type="evidence" value="ECO:0007669"/>
    <property type="project" value="TreeGrafter"/>
</dbReference>
<dbReference type="SUPFAM" id="SSF53474">
    <property type="entry name" value="alpha/beta-Hydrolases"/>
    <property type="match status" value="1"/>
</dbReference>
<proteinExistence type="predicted"/>
<dbReference type="PANTHER" id="PTHR43265:SF1">
    <property type="entry name" value="ESTERASE ESTD"/>
    <property type="match status" value="1"/>
</dbReference>
<dbReference type="AlphaFoldDB" id="A0A494RGY2"/>
<dbReference type="Gene3D" id="3.40.50.1820">
    <property type="entry name" value="alpha/beta hydrolase"/>
    <property type="match status" value="1"/>
</dbReference>
<keyword evidence="3" id="KW-0378">Hydrolase</keyword>
<feature type="domain" description="Serine aminopeptidase S33" evidence="2">
    <location>
        <begin position="46"/>
        <end position="161"/>
    </location>
</feature>
<evidence type="ECO:0000313" key="4">
    <source>
        <dbReference type="Proteomes" id="UP000276984"/>
    </source>
</evidence>
<evidence type="ECO:0000259" key="2">
    <source>
        <dbReference type="Pfam" id="PF12146"/>
    </source>
</evidence>
<reference evidence="3 4" key="1">
    <citation type="submission" date="2018-10" db="EMBL/GenBank/DDBJ databases">
        <title>Complete genome sequence of Brevundimonas naejangsanensis BRV3.</title>
        <authorList>
            <person name="Berrios L."/>
            <person name="Ely B."/>
        </authorList>
    </citation>
    <scope>NUCLEOTIDE SEQUENCE [LARGE SCALE GENOMIC DNA]</scope>
    <source>
        <strain evidence="3 4">BRV3</strain>
    </source>
</reference>
<organism evidence="3 4">
    <name type="scientific">Brevundimonas naejangsanensis</name>
    <dbReference type="NCBI Taxonomy" id="588932"/>
    <lineage>
        <taxon>Bacteria</taxon>
        <taxon>Pseudomonadati</taxon>
        <taxon>Pseudomonadota</taxon>
        <taxon>Alphaproteobacteria</taxon>
        <taxon>Caulobacterales</taxon>
        <taxon>Caulobacteraceae</taxon>
        <taxon>Brevundimonas</taxon>
    </lineage>
</organism>
<dbReference type="Proteomes" id="UP000276984">
    <property type="component" value="Chromosome"/>
</dbReference>
<keyword evidence="4" id="KW-1185">Reference proteome</keyword>
<keyword evidence="1" id="KW-0732">Signal</keyword>
<feature type="chain" id="PRO_5019795336" evidence="1">
    <location>
        <begin position="22"/>
        <end position="341"/>
    </location>
</feature>
<feature type="signal peptide" evidence="1">
    <location>
        <begin position="1"/>
        <end position="21"/>
    </location>
</feature>
<accession>A0A494RGY2</accession>
<evidence type="ECO:0000256" key="1">
    <source>
        <dbReference type="SAM" id="SignalP"/>
    </source>
</evidence>
<sequence length="341" mass="36535">MRHPALALSAALSLMPMASWAQSEVEVRISSGDAVLAGTLALPKDPPRAAVVLIQGAGPHGRNQVISRAPMFKELADGLAQQGIASLRIDNAGVGASTGQRVQHFKQRQPHIIATFDALAERPELQNVPLGLIGHSEGTLVASSIWADRKDAIDFMVMLGAPGRQGRAVWVEQQSNPARFPDHGPEDHQRLRAAFDAIAEASIAADRAAVTAAVDHLFELVRATPEEIAENKPGFIDRMASPEMQVWLSHDPAPVFGQITDPTLLVWGDADSLTSPVQNLPVFLAEKNPAAEMTFIVLPNEDHFFLRGEGLAPGQHRAGAMSLSPAIVTTVSDWIAAQARE</sequence>
<evidence type="ECO:0000313" key="3">
    <source>
        <dbReference type="EMBL" id="AYG95668.1"/>
    </source>
</evidence>
<dbReference type="InterPro" id="IPR029058">
    <property type="entry name" value="AB_hydrolase_fold"/>
</dbReference>
<dbReference type="EMBL" id="CP032707">
    <property type="protein sequence ID" value="AYG95668.1"/>
    <property type="molecule type" value="Genomic_DNA"/>
</dbReference>
<dbReference type="RefSeq" id="WP_121482802.1">
    <property type="nucleotide sequence ID" value="NZ_CP032707.1"/>
</dbReference>
<dbReference type="Pfam" id="PF12146">
    <property type="entry name" value="Hydrolase_4"/>
    <property type="match status" value="1"/>
</dbReference>
<dbReference type="OrthoDB" id="9809549at2"/>
<dbReference type="InterPro" id="IPR022742">
    <property type="entry name" value="Hydrolase_4"/>
</dbReference>
<gene>
    <name evidence="3" type="ORF">D8I30_11105</name>
</gene>
<dbReference type="PANTHER" id="PTHR43265">
    <property type="entry name" value="ESTERASE ESTD"/>
    <property type="match status" value="1"/>
</dbReference>
<dbReference type="InterPro" id="IPR053145">
    <property type="entry name" value="AB_hydrolase_Est10"/>
</dbReference>
<protein>
    <submittedName>
        <fullName evidence="3">Alpha/beta fold hydrolase</fullName>
    </submittedName>
</protein>